<protein>
    <recommendedName>
        <fullName evidence="2">PH domain-containing protein</fullName>
    </recommendedName>
</protein>
<dbReference type="GeneID" id="29000479"/>
<sequence length="941" mass="107568">MVSYEQITLLHKDWLVSVGNVSKSQANLAVVRLPLYILAVWCSQASHELYPIRSQFINSSIQCRSEHEIASNLENPVESTNLDSSSASPTSQLSHAGSPSSSHPTSSNDQTRHVNQTPSSSHDSFFTAYSEAVSTFEKHSEIENSDDEIDFDILRNNPEPLNSPHASSISASSALSIPTIRPPPTSQIALVDEEMEPSIPEPLSQERLSVQPQLKKKRSLVDRLTIAPKKLLWHKAGGVFVPTMPEVPANRNPAQFPGQPIKHGVMLCMKTVSYKNGSEPTRYRATKEARLGMFKGNWRQLETVLTSDGITTYSNSLLHWPKRYEEYKIGFSDKDRPPKLRLSLVSPLDYTFCLRYESKSDGEYSSVTFRARTLTLCQEWYMAIYCLLPEVCKTACPLFCEVYVPEIDIRIHLPLILDENRLVPCYDITAENVKDVLLAMIHEDQAWANSINEQLGGGMFGLCWTRKDRAEWIYWKNNVDNDSRRDVVICPQSIEKTHQLELRRVEHTPHDVILAGDMSLKEPQPIEGFLTRLTDYYGREIKNRQLIRRRYYISSFDQYLFYTKPNKVTVADPKCFVNDREVVLTKKPCPYIGLISPYGELGSDLEANERKRRMQLMDLASGLIDLTEVAYVRRAFSADFTQSGISESGSFGATSTTPVLHRIQSDQPIYPPKRRDDDIGYLEIVMNSGVIIKYEAFSNETCDAWVHQLAKLIVYWKALKEAERDVHARNNFYNGLNHHMQLALEENPVQLPKDKNCLVDTRIWSLCAFEQCRDVMKTGIMYFQPHSRGTFTQKLFILTTSGTLLYYNIFKRSSMVSQPLITASHVKKGSFDIANCFVFSGDLSMDMDRPPNRPPRMFSDGLVTEDSDTDCIFTLWKPLLRRSFSPQRKRISVYTSDFRPNPDGETWTFLAKSRQEREEWVWAINQIIEKTLRSQIAAKNK</sequence>
<dbReference type="EMBL" id="KV440997">
    <property type="protein sequence ID" value="OAD67837.1"/>
    <property type="molecule type" value="Genomic_DNA"/>
</dbReference>
<name>A0A167KDI1_PHYB8</name>
<dbReference type="GO" id="GO:1902657">
    <property type="term" value="P:protein localization to prospore membrane"/>
    <property type="evidence" value="ECO:0007669"/>
    <property type="project" value="InterPro"/>
</dbReference>
<dbReference type="InParanoid" id="A0A167KDI1"/>
<feature type="compositionally biased region" description="Polar residues" evidence="1">
    <location>
        <begin position="77"/>
        <end position="90"/>
    </location>
</feature>
<feature type="compositionally biased region" description="Low complexity" evidence="1">
    <location>
        <begin position="166"/>
        <end position="177"/>
    </location>
</feature>
<dbReference type="RefSeq" id="XP_018285877.1">
    <property type="nucleotide sequence ID" value="XM_018439573.1"/>
</dbReference>
<dbReference type="InterPro" id="IPR039486">
    <property type="entry name" value="Mug56/Spo71_PH"/>
</dbReference>
<dbReference type="Pfam" id="PF15404">
    <property type="entry name" value="PH_4"/>
    <property type="match status" value="1"/>
</dbReference>
<dbReference type="Proteomes" id="UP000077315">
    <property type="component" value="Unassembled WGS sequence"/>
</dbReference>
<proteinExistence type="predicted"/>
<gene>
    <name evidence="3" type="ORF">PHYBLDRAFT_188869</name>
</gene>
<reference evidence="4" key="1">
    <citation type="submission" date="2015-06" db="EMBL/GenBank/DDBJ databases">
        <title>Expansion of signal transduction pathways in fungi by whole-genome duplication.</title>
        <authorList>
            <consortium name="DOE Joint Genome Institute"/>
            <person name="Corrochano L.M."/>
            <person name="Kuo A."/>
            <person name="Marcet-Houben M."/>
            <person name="Polaino S."/>
            <person name="Salamov A."/>
            <person name="Villalobos J.M."/>
            <person name="Alvarez M.I."/>
            <person name="Avalos J."/>
            <person name="Benito E.P."/>
            <person name="Benoit I."/>
            <person name="Burger G."/>
            <person name="Camino L.P."/>
            <person name="Canovas D."/>
            <person name="Cerda-Olmedo E."/>
            <person name="Cheng J.-F."/>
            <person name="Dominguez A."/>
            <person name="Elias M."/>
            <person name="Eslava A.P."/>
            <person name="Glaser F."/>
            <person name="Grimwood J."/>
            <person name="Gutierrez G."/>
            <person name="Heitman J."/>
            <person name="Henrissat B."/>
            <person name="Iturriaga E.A."/>
            <person name="Lang B.F."/>
            <person name="Lavin J.L."/>
            <person name="Lee S."/>
            <person name="Li W."/>
            <person name="Lindquist E."/>
            <person name="Lopez-Garcia S."/>
            <person name="Luque E.M."/>
            <person name="Marcos A.T."/>
            <person name="Martin J."/>
            <person name="McCluskey K."/>
            <person name="Medina H.R."/>
            <person name="Miralles-Duran A."/>
            <person name="Miyazaki A."/>
            <person name="Munoz-Torres E."/>
            <person name="Oguiza J.A."/>
            <person name="Ohm R."/>
            <person name="Olmedo M."/>
            <person name="Orejas M."/>
            <person name="Ortiz-Castellanos L."/>
            <person name="Pisabarro A.G."/>
            <person name="Rodriguez-Romero J."/>
            <person name="Ruiz-Herrera J."/>
            <person name="Ruiz-Vazquez R."/>
            <person name="Sanz C."/>
            <person name="Schackwitz W."/>
            <person name="Schmutz J."/>
            <person name="Shahriari M."/>
            <person name="Shelest E."/>
            <person name="Silva-Franco F."/>
            <person name="Soanes D."/>
            <person name="Syed K."/>
            <person name="Tagua V.G."/>
            <person name="Talbot N.J."/>
            <person name="Thon M."/>
            <person name="De vries R.P."/>
            <person name="Wiebenga A."/>
            <person name="Yadav J.S."/>
            <person name="Braun E.L."/>
            <person name="Baker S."/>
            <person name="Garre V."/>
            <person name="Horwitz B."/>
            <person name="Torres-Martinez S."/>
            <person name="Idnurm A."/>
            <person name="Herrera-Estrella A."/>
            <person name="Gabaldon T."/>
            <person name="Grigoriev I.V."/>
        </authorList>
    </citation>
    <scope>NUCLEOTIDE SEQUENCE [LARGE SCALE GENOMIC DNA]</scope>
    <source>
        <strain evidence="4">NRRL 1555(-)</strain>
    </source>
</reference>
<feature type="compositionally biased region" description="Low complexity" evidence="1">
    <location>
        <begin position="91"/>
        <end position="107"/>
    </location>
</feature>
<evidence type="ECO:0000256" key="1">
    <source>
        <dbReference type="SAM" id="MobiDB-lite"/>
    </source>
</evidence>
<dbReference type="STRING" id="763407.A0A167KDI1"/>
<dbReference type="InterPro" id="IPR001849">
    <property type="entry name" value="PH_domain"/>
</dbReference>
<dbReference type="AlphaFoldDB" id="A0A167KDI1"/>
<feature type="domain" description="PH" evidence="2">
    <location>
        <begin position="774"/>
        <end position="929"/>
    </location>
</feature>
<organism evidence="3 4">
    <name type="scientific">Phycomyces blakesleeanus (strain ATCC 8743b / DSM 1359 / FGSC 10004 / NBRC 33097 / NRRL 1555)</name>
    <dbReference type="NCBI Taxonomy" id="763407"/>
    <lineage>
        <taxon>Eukaryota</taxon>
        <taxon>Fungi</taxon>
        <taxon>Fungi incertae sedis</taxon>
        <taxon>Mucoromycota</taxon>
        <taxon>Mucoromycotina</taxon>
        <taxon>Mucoromycetes</taxon>
        <taxon>Mucorales</taxon>
        <taxon>Phycomycetaceae</taxon>
        <taxon>Phycomyces</taxon>
    </lineage>
</organism>
<feature type="region of interest" description="Disordered" evidence="1">
    <location>
        <begin position="152"/>
        <end position="181"/>
    </location>
</feature>
<evidence type="ECO:0000313" key="4">
    <source>
        <dbReference type="Proteomes" id="UP000077315"/>
    </source>
</evidence>
<dbReference type="Pfam" id="PF23207">
    <property type="entry name" value="PH_SPO71"/>
    <property type="match status" value="1"/>
</dbReference>
<feature type="compositionally biased region" description="Polar residues" evidence="1">
    <location>
        <begin position="113"/>
        <end position="123"/>
    </location>
</feature>
<dbReference type="SUPFAM" id="SSF50729">
    <property type="entry name" value="PH domain-like"/>
    <property type="match status" value="1"/>
</dbReference>
<dbReference type="OrthoDB" id="5579281at2759"/>
<evidence type="ECO:0000313" key="3">
    <source>
        <dbReference type="EMBL" id="OAD67837.1"/>
    </source>
</evidence>
<dbReference type="Gene3D" id="2.30.29.30">
    <property type="entry name" value="Pleckstrin-homology domain (PH domain)/Phosphotyrosine-binding domain (PTB)"/>
    <property type="match status" value="1"/>
</dbReference>
<dbReference type="InterPro" id="IPR040345">
    <property type="entry name" value="Mug56/Spo71"/>
</dbReference>
<feature type="region of interest" description="Disordered" evidence="1">
    <location>
        <begin position="77"/>
        <end position="123"/>
    </location>
</feature>
<dbReference type="InterPro" id="IPR057379">
    <property type="entry name" value="PH_SPO71"/>
</dbReference>
<dbReference type="PANTHER" id="PTHR28076:SF1">
    <property type="entry name" value="PROSPORE MEMBRANE ADAPTER PROTEIN SPO71"/>
    <property type="match status" value="1"/>
</dbReference>
<dbReference type="PROSITE" id="PS50003">
    <property type="entry name" value="PH_DOMAIN"/>
    <property type="match status" value="1"/>
</dbReference>
<dbReference type="VEuPathDB" id="FungiDB:PHYBLDRAFT_188869"/>
<keyword evidence="4" id="KW-1185">Reference proteome</keyword>
<dbReference type="PANTHER" id="PTHR28076">
    <property type="entry name" value="SPORULATION-SPECIFIC PROTEIN 71"/>
    <property type="match status" value="1"/>
</dbReference>
<dbReference type="SMART" id="SM00233">
    <property type="entry name" value="PH"/>
    <property type="match status" value="3"/>
</dbReference>
<accession>A0A167KDI1</accession>
<evidence type="ECO:0000259" key="2">
    <source>
        <dbReference type="PROSITE" id="PS50003"/>
    </source>
</evidence>
<dbReference type="InterPro" id="IPR011993">
    <property type="entry name" value="PH-like_dom_sf"/>
</dbReference>